<keyword evidence="2" id="KW-0472">Membrane</keyword>
<evidence type="ECO:0000256" key="2">
    <source>
        <dbReference type="SAM" id="Phobius"/>
    </source>
</evidence>
<gene>
    <name evidence="3" type="ordered locus">AS9A_0727</name>
</gene>
<proteinExistence type="predicted"/>
<evidence type="ECO:0000256" key="1">
    <source>
        <dbReference type="SAM" id="MobiDB-lite"/>
    </source>
</evidence>
<evidence type="ECO:0000313" key="3">
    <source>
        <dbReference type="EMBL" id="AEF39181.1"/>
    </source>
</evidence>
<reference evidence="3 4" key="1">
    <citation type="journal article" date="2011" name="J. Bacteriol.">
        <title>Complete genome sequence of Amycolicicoccus subflavus DQS3-9A1T, an actinomycete isolated from crude oil-polluted soil.</title>
        <authorList>
            <person name="Cai M."/>
            <person name="Chen W.M."/>
            <person name="Nie Y."/>
            <person name="Chi C.Q."/>
            <person name="Wang Y.N."/>
            <person name="Tang Y.Q."/>
            <person name="Li G.Y."/>
            <person name="Wu X.L."/>
        </authorList>
    </citation>
    <scope>NUCLEOTIDE SEQUENCE [LARGE SCALE GENOMIC DNA]</scope>
    <source>
        <strain evidence="4">DSM 45089 / DQS3-9A1</strain>
    </source>
</reference>
<dbReference type="STRING" id="443218.AS9A_0727"/>
<sequence length="55" mass="5696">MCSVPLRSPGACAQGCYFAATSLLTVLTVALIRKSPPTARSGDDENTILPGQNAM</sequence>
<name>F6EL89_HOYSD</name>
<keyword evidence="2" id="KW-0812">Transmembrane</keyword>
<protein>
    <submittedName>
        <fullName evidence="3">Uncharacterized protein</fullName>
    </submittedName>
</protein>
<organism evidence="3 4">
    <name type="scientific">Hoyosella subflava (strain DSM 45089 / JCM 17490 / NBRC 109087 / DQS3-9A1)</name>
    <name type="common">Amycolicicoccus subflavus</name>
    <dbReference type="NCBI Taxonomy" id="443218"/>
    <lineage>
        <taxon>Bacteria</taxon>
        <taxon>Bacillati</taxon>
        <taxon>Actinomycetota</taxon>
        <taxon>Actinomycetes</taxon>
        <taxon>Mycobacteriales</taxon>
        <taxon>Hoyosellaceae</taxon>
        <taxon>Hoyosella</taxon>
    </lineage>
</organism>
<dbReference type="AlphaFoldDB" id="F6EL89"/>
<dbReference type="Proteomes" id="UP000009235">
    <property type="component" value="Chromosome"/>
</dbReference>
<dbReference type="EMBL" id="CP002786">
    <property type="protein sequence ID" value="AEF39181.1"/>
    <property type="molecule type" value="Genomic_DNA"/>
</dbReference>
<keyword evidence="2" id="KW-1133">Transmembrane helix</keyword>
<feature type="region of interest" description="Disordered" evidence="1">
    <location>
        <begin position="36"/>
        <end position="55"/>
    </location>
</feature>
<feature type="transmembrane region" description="Helical" evidence="2">
    <location>
        <begin position="12"/>
        <end position="32"/>
    </location>
</feature>
<evidence type="ECO:0000313" key="4">
    <source>
        <dbReference type="Proteomes" id="UP000009235"/>
    </source>
</evidence>
<accession>F6EL89</accession>
<dbReference type="HOGENOM" id="CLU_3021688_0_0_11"/>
<dbReference type="KEGG" id="asd:AS9A_0727"/>
<keyword evidence="4" id="KW-1185">Reference proteome</keyword>